<evidence type="ECO:0000256" key="3">
    <source>
        <dbReference type="ARBA" id="ARBA00012954"/>
    </source>
</evidence>
<dbReference type="EC" id="1.1.1.22" evidence="3 7"/>
<dbReference type="PANTHER" id="PTHR43750">
    <property type="entry name" value="UDP-GLUCOSE 6-DEHYDROGENASE TUAD"/>
    <property type="match status" value="1"/>
</dbReference>
<comment type="pathway">
    <text evidence="1">Nucleotide-sugar biosynthesis; UDP-alpha-D-glucuronate biosynthesis; UDP-alpha-D-glucuronate from UDP-alpha-D-glucose: step 1/1.</text>
</comment>
<dbReference type="SUPFAM" id="SSF52413">
    <property type="entry name" value="UDP-glucose/GDP-mannose dehydrogenase C-terminal domain"/>
    <property type="match status" value="1"/>
</dbReference>
<feature type="binding site" evidence="10">
    <location>
        <position position="30"/>
    </location>
    <ligand>
        <name>NAD(+)</name>
        <dbReference type="ChEBI" id="CHEBI:57540"/>
    </ligand>
</feature>
<dbReference type="InterPro" id="IPR028357">
    <property type="entry name" value="UDPglc_DH_bac"/>
</dbReference>
<feature type="domain" description="UDP-glucose/GDP-mannose dehydrogenase C-terminal" evidence="11">
    <location>
        <begin position="314"/>
        <end position="415"/>
    </location>
</feature>
<evidence type="ECO:0000259" key="11">
    <source>
        <dbReference type="SMART" id="SM00984"/>
    </source>
</evidence>
<evidence type="ECO:0000256" key="1">
    <source>
        <dbReference type="ARBA" id="ARBA00004701"/>
    </source>
</evidence>
<dbReference type="InterPro" id="IPR017476">
    <property type="entry name" value="UDP-Glc/GDP-Man"/>
</dbReference>
<dbReference type="InterPro" id="IPR008927">
    <property type="entry name" value="6-PGluconate_DH-like_C_sf"/>
</dbReference>
<feature type="binding site" evidence="9">
    <location>
        <begin position="248"/>
        <end position="252"/>
    </location>
    <ligand>
        <name>substrate</name>
    </ligand>
</feature>
<feature type="binding site" evidence="10">
    <location>
        <position position="86"/>
    </location>
    <ligand>
        <name>NAD(+)</name>
        <dbReference type="ChEBI" id="CHEBI:57540"/>
    </ligand>
</feature>
<dbReference type="EMBL" id="CP162551">
    <property type="protein sequence ID" value="XDI35689.1"/>
    <property type="molecule type" value="Genomic_DNA"/>
</dbReference>
<feature type="binding site" evidence="10">
    <location>
        <position position="121"/>
    </location>
    <ligand>
        <name>NAD(+)</name>
        <dbReference type="ChEBI" id="CHEBI:57540"/>
    </ligand>
</feature>
<feature type="binding site" evidence="9">
    <location>
        <position position="203"/>
    </location>
    <ligand>
        <name>substrate</name>
    </ligand>
</feature>
<evidence type="ECO:0000256" key="7">
    <source>
        <dbReference type="PIRNR" id="PIRNR000124"/>
    </source>
</evidence>
<dbReference type="InterPro" id="IPR036291">
    <property type="entry name" value="NAD(P)-bd_dom_sf"/>
</dbReference>
<dbReference type="Pfam" id="PF03721">
    <property type="entry name" value="UDPG_MGDP_dh_N"/>
    <property type="match status" value="1"/>
</dbReference>
<dbReference type="RefSeq" id="WP_368503233.1">
    <property type="nucleotide sequence ID" value="NZ_CP162551.1"/>
</dbReference>
<dbReference type="PANTHER" id="PTHR43750:SF3">
    <property type="entry name" value="UDP-GLUCOSE 6-DEHYDROGENASE TUAD"/>
    <property type="match status" value="1"/>
</dbReference>
<name>A0AB39BPM8_9BACI</name>
<feature type="binding site" evidence="10">
    <location>
        <position position="328"/>
    </location>
    <ligand>
        <name>NAD(+)</name>
        <dbReference type="ChEBI" id="CHEBI:57540"/>
    </ligand>
</feature>
<dbReference type="AlphaFoldDB" id="A0AB39BPM8"/>
<dbReference type="SMART" id="SM00984">
    <property type="entry name" value="UDPG_MGDP_dh_C"/>
    <property type="match status" value="1"/>
</dbReference>
<evidence type="ECO:0000256" key="8">
    <source>
        <dbReference type="PIRSR" id="PIRSR500134-1"/>
    </source>
</evidence>
<evidence type="ECO:0000256" key="9">
    <source>
        <dbReference type="PIRSR" id="PIRSR500134-2"/>
    </source>
</evidence>
<dbReference type="GO" id="GO:0003979">
    <property type="term" value="F:UDP-glucose 6-dehydrogenase activity"/>
    <property type="evidence" value="ECO:0007669"/>
    <property type="project" value="UniProtKB-EC"/>
</dbReference>
<sequence length="438" mass="48583">MKISIIGTGYVGLVSGVCFSEIGHDVSCVDIDTEKISQLSNGQCPIYEPGLSDMLRSNLDQGKLTFSNDLQKSMESAKVIYIAVGTPEKENGEADLHYVYAVAKEIGYFIREGQIVAIKSTVPVGTGKQVKAIIQEESGLNSIQVASNPEFLREGSAIYDMFHMDRVVFGVESEGAYRTLSELHQPFQTSEVVTNIESAEMIKYASNAFLAMKISFINEVANLCEVVGANVTKVAEGMGYDHRIGSAFLHAGVGYGGSCFPKDVKAMITIGEKAGYSLKILPEVDRVNMNQRTRMFYKIKQAFGDQSLKGKRIALLGLSFKPNTDDIRSAPSLDLIRLLKDDEADIICYDPIANNQMIKHIKNLTTVSSYMEALTNADALVLLTEWQEFKEINFKEVKRIMRCPVVIDGRNIFDPKVMEKLGFHYNSFGRRVVQRKGT</sequence>
<dbReference type="NCBIfam" id="TIGR03026">
    <property type="entry name" value="NDP-sugDHase"/>
    <property type="match status" value="1"/>
</dbReference>
<evidence type="ECO:0000256" key="4">
    <source>
        <dbReference type="ARBA" id="ARBA00023002"/>
    </source>
</evidence>
<feature type="binding site" evidence="10">
    <location>
        <position position="35"/>
    </location>
    <ligand>
        <name>NAD(+)</name>
        <dbReference type="ChEBI" id="CHEBI:57540"/>
    </ligand>
</feature>
<reference evidence="12" key="1">
    <citation type="submission" date="2024-07" db="EMBL/GenBank/DDBJ databases">
        <title>Identification and characteristics of an arsenic-resistant bacterial isolate, which belongs to a novel species.</title>
        <authorList>
            <person name="Juszczyk A."/>
            <person name="Kowalczyk A."/>
            <person name="Was K."/>
            <person name="Kosowicz W."/>
            <person name="Budzyn A."/>
            <person name="Latowski D."/>
        </authorList>
    </citation>
    <scope>NUCLEOTIDE SEQUENCE</scope>
    <source>
        <strain evidence="12">As8PL</strain>
    </source>
</reference>
<dbReference type="InterPro" id="IPR001732">
    <property type="entry name" value="UDP-Glc/GDP-Man_DH_N"/>
</dbReference>
<gene>
    <name evidence="12" type="ORF">AB3N04_13325</name>
</gene>
<comment type="similarity">
    <text evidence="2 7">Belongs to the UDP-glucose/GDP-mannose dehydrogenase family.</text>
</comment>
<evidence type="ECO:0000313" key="12">
    <source>
        <dbReference type="EMBL" id="XDI35689.1"/>
    </source>
</evidence>
<proteinExistence type="inferred from homology"/>
<feature type="binding site" evidence="9">
    <location>
        <position position="321"/>
    </location>
    <ligand>
        <name>substrate</name>
    </ligand>
</feature>
<feature type="binding site" evidence="9">
    <location>
        <position position="256"/>
    </location>
    <ligand>
        <name>substrate</name>
    </ligand>
</feature>
<keyword evidence="5 7" id="KW-0520">NAD</keyword>
<dbReference type="InterPro" id="IPR014027">
    <property type="entry name" value="UDP-Glc/GDP-Man_DH_C"/>
</dbReference>
<evidence type="ECO:0000256" key="2">
    <source>
        <dbReference type="ARBA" id="ARBA00006601"/>
    </source>
</evidence>
<dbReference type="GO" id="GO:0051287">
    <property type="term" value="F:NAD binding"/>
    <property type="evidence" value="ECO:0007669"/>
    <property type="project" value="InterPro"/>
</dbReference>
<keyword evidence="4 7" id="KW-0560">Oxidoreductase</keyword>
<feature type="binding site" evidence="10">
    <location>
        <position position="154"/>
    </location>
    <ligand>
        <name>NAD(+)</name>
        <dbReference type="ChEBI" id="CHEBI:57540"/>
    </ligand>
</feature>
<evidence type="ECO:0000256" key="6">
    <source>
        <dbReference type="ARBA" id="ARBA00047473"/>
    </source>
</evidence>
<comment type="catalytic activity">
    <reaction evidence="6 7">
        <text>UDP-alpha-D-glucose + 2 NAD(+) + H2O = UDP-alpha-D-glucuronate + 2 NADH + 3 H(+)</text>
        <dbReference type="Rhea" id="RHEA:23596"/>
        <dbReference type="ChEBI" id="CHEBI:15377"/>
        <dbReference type="ChEBI" id="CHEBI:15378"/>
        <dbReference type="ChEBI" id="CHEBI:57540"/>
        <dbReference type="ChEBI" id="CHEBI:57945"/>
        <dbReference type="ChEBI" id="CHEBI:58052"/>
        <dbReference type="ChEBI" id="CHEBI:58885"/>
        <dbReference type="EC" id="1.1.1.22"/>
    </reaction>
</comment>
<evidence type="ECO:0000256" key="5">
    <source>
        <dbReference type="ARBA" id="ARBA00023027"/>
    </source>
</evidence>
<dbReference type="GO" id="GO:0000271">
    <property type="term" value="P:polysaccharide biosynthetic process"/>
    <property type="evidence" value="ECO:0007669"/>
    <property type="project" value="InterPro"/>
</dbReference>
<dbReference type="Gene3D" id="1.20.5.100">
    <property type="entry name" value="Cytochrome c1, transmembrane anchor, C-terminal"/>
    <property type="match status" value="1"/>
</dbReference>
<dbReference type="Gene3D" id="3.40.50.720">
    <property type="entry name" value="NAD(P)-binding Rossmann-like Domain"/>
    <property type="match status" value="2"/>
</dbReference>
<accession>A0AB39BPM8</accession>
<dbReference type="InterPro" id="IPR036220">
    <property type="entry name" value="UDP-Glc/GDP-Man_DH_C_sf"/>
</dbReference>
<dbReference type="Pfam" id="PF00984">
    <property type="entry name" value="UDPG_MGDP_dh"/>
    <property type="match status" value="1"/>
</dbReference>
<dbReference type="PIRSF" id="PIRSF500134">
    <property type="entry name" value="UDPglc_DH_bac"/>
    <property type="match status" value="1"/>
</dbReference>
<feature type="binding site" evidence="10">
    <location>
        <position position="262"/>
    </location>
    <ligand>
        <name>NAD(+)</name>
        <dbReference type="ChEBI" id="CHEBI:57540"/>
    </ligand>
</feature>
<organism evidence="12">
    <name type="scientific">Alkalihalophilus sp. As8PL</name>
    <dbReference type="NCBI Taxonomy" id="3237103"/>
    <lineage>
        <taxon>Bacteria</taxon>
        <taxon>Bacillati</taxon>
        <taxon>Bacillota</taxon>
        <taxon>Bacilli</taxon>
        <taxon>Bacillales</taxon>
        <taxon>Bacillaceae</taxon>
        <taxon>Alkalihalophilus</taxon>
    </lineage>
</organism>
<feature type="binding site" evidence="9">
    <location>
        <begin position="151"/>
        <end position="154"/>
    </location>
    <ligand>
        <name>substrate</name>
    </ligand>
</feature>
<evidence type="ECO:0000256" key="10">
    <source>
        <dbReference type="PIRSR" id="PIRSR500134-3"/>
    </source>
</evidence>
<dbReference type="Pfam" id="PF03720">
    <property type="entry name" value="UDPG_MGDP_dh_C"/>
    <property type="match status" value="1"/>
</dbReference>
<dbReference type="SUPFAM" id="SSF48179">
    <property type="entry name" value="6-phosphogluconate dehydrogenase C-terminal domain-like"/>
    <property type="match status" value="1"/>
</dbReference>
<feature type="active site" description="Nucleophile" evidence="8">
    <location>
        <position position="259"/>
    </location>
</feature>
<dbReference type="InterPro" id="IPR014026">
    <property type="entry name" value="UDP-Glc/GDP-Man_DH_dimer"/>
</dbReference>
<dbReference type="PIRSF" id="PIRSF000124">
    <property type="entry name" value="UDPglc_GDPman_dh"/>
    <property type="match status" value="1"/>
</dbReference>
<protein>
    <recommendedName>
        <fullName evidence="3 7">UDP-glucose 6-dehydrogenase</fullName>
        <ecNumber evidence="3 7">1.1.1.22</ecNumber>
    </recommendedName>
</protein>
<dbReference type="SUPFAM" id="SSF51735">
    <property type="entry name" value="NAD(P)-binding Rossmann-fold domains"/>
    <property type="match status" value="1"/>
</dbReference>